<comment type="caution">
    <text evidence="2">The sequence shown here is derived from an EMBL/GenBank/DDBJ whole genome shotgun (WGS) entry which is preliminary data.</text>
</comment>
<dbReference type="OrthoDB" id="10055882at2759"/>
<feature type="region of interest" description="Disordered" evidence="1">
    <location>
        <begin position="130"/>
        <end position="149"/>
    </location>
</feature>
<dbReference type="Proteomes" id="UP000663891">
    <property type="component" value="Unassembled WGS sequence"/>
</dbReference>
<dbReference type="EMBL" id="CAJNON010001060">
    <property type="protein sequence ID" value="CAF1422672.1"/>
    <property type="molecule type" value="Genomic_DNA"/>
</dbReference>
<protein>
    <submittedName>
        <fullName evidence="2">Uncharacterized protein</fullName>
    </submittedName>
</protein>
<reference evidence="2" key="1">
    <citation type="submission" date="2021-02" db="EMBL/GenBank/DDBJ databases">
        <authorList>
            <person name="Nowell W R."/>
        </authorList>
    </citation>
    <scope>NUCLEOTIDE SEQUENCE</scope>
</reference>
<proteinExistence type="predicted"/>
<evidence type="ECO:0000256" key="1">
    <source>
        <dbReference type="SAM" id="MobiDB-lite"/>
    </source>
</evidence>
<evidence type="ECO:0000313" key="2">
    <source>
        <dbReference type="EMBL" id="CAF1422672.1"/>
    </source>
</evidence>
<accession>A0A815MPX2</accession>
<name>A0A815MPX2_9BILA</name>
<dbReference type="AlphaFoldDB" id="A0A815MPX2"/>
<gene>
    <name evidence="2" type="ORF">VCS650_LOCUS37808</name>
</gene>
<feature type="region of interest" description="Disordered" evidence="1">
    <location>
        <begin position="268"/>
        <end position="290"/>
    </location>
</feature>
<sequence length="384" mass="43438">MVKYFPHKIIPKCHFVREYSQVIRDYGPAVRYWCFSNLKRKANMVKSSIKYNVTISIYRLEYDVDGSTLKLKNNVERISIIIPKFKQQLLFLEEREKLFRTDVTLTELDGSSTSITTTQSSSIITIPRSSSFSTSTSESSSFNTNTSQSFTARARNSPISIFTSESSTDCLSKSPTNIFTPDRYNNDTNIHQLFTDQYNIPSLPNNLIKDIEDGDMIKFGPHFSNRQILIDAKKEKKLFRTDVTLIQLDGSSTSITTTQSSSIITIPRSSSFSTSTSQSSSFNTNTSQSFTATATNSPISIFTSESSIDCLSKSPTNTFTPDRYNNDTNIHQLFTDQYNIPSLPNNLIKDIEDGDMIKFGSHFSNRQILIDAVSYDLINNYKLL</sequence>
<organism evidence="2 3">
    <name type="scientific">Adineta steineri</name>
    <dbReference type="NCBI Taxonomy" id="433720"/>
    <lineage>
        <taxon>Eukaryota</taxon>
        <taxon>Metazoa</taxon>
        <taxon>Spiralia</taxon>
        <taxon>Gnathifera</taxon>
        <taxon>Rotifera</taxon>
        <taxon>Eurotatoria</taxon>
        <taxon>Bdelloidea</taxon>
        <taxon>Adinetida</taxon>
        <taxon>Adinetidae</taxon>
        <taxon>Adineta</taxon>
    </lineage>
</organism>
<evidence type="ECO:0000313" key="3">
    <source>
        <dbReference type="Proteomes" id="UP000663891"/>
    </source>
</evidence>